<name>A0ABQ2GZN3_9DEIO</name>
<accession>A0ABQ2GZN3</accession>
<dbReference type="PANTHER" id="PTHR35040:SF9">
    <property type="entry name" value="4-LIKE CELL SURFACE PROTEIN, PUTATIVE (AFU_ORTHOLOGUE AFUA_4G14080)-RELATED"/>
    <property type="match status" value="1"/>
</dbReference>
<sequence length="548" mass="57967">MKNFGFRKDPDAPAVQADLPRPIFRRPPALLLPFYLYPTHSYTNPVVNRLIAAARAYPSVEFNVIWNNNSGPGREQDADYTVAIRRVRACSNVRIIGYINTTLGFPRVPRPAAVMRGEIEHWKQWYDVDAIFFDQMTVDDSATHAAYYADLTEFSHGLGIPLTIGNGGTATPQRYFDAHSADLFCVWENSVLPSEADLAGNYQGGYADYPTVDRAALIYGQPTFDHILAATLSRQTGMWGIRQAGLPNPYVALPDYFEELLAWMAGTGVPGGKPLLGAGRPHTPPASGLQLYAHDVAGHSLPAFVGPGGSGGALQAALAHKGVGVWLPGSDTMDTIGLPGVVVGILTTPAIGGTAPAFANSIRRWRTVSEEAAGSAAEVRAAQFAGLRGSAPGVGGFWYVHRFSEACALAGQRLFVGLSASTGAWDGATSPPALTQVIGVGHDARDGHLFLYSAGTVAAGEGQDLGAAFPANTPAAVYEFALFCVGGASAVHWQVTRLDTGDQVGGELGADRLPAAGTPLAPRAHLNNGAVAASVMLDQSRMYFETAY</sequence>
<evidence type="ECO:0000313" key="2">
    <source>
        <dbReference type="Proteomes" id="UP000661918"/>
    </source>
</evidence>
<dbReference type="Proteomes" id="UP000661918">
    <property type="component" value="Unassembled WGS sequence"/>
</dbReference>
<evidence type="ECO:0000313" key="1">
    <source>
        <dbReference type="EMBL" id="GGM21846.1"/>
    </source>
</evidence>
<dbReference type="EMBL" id="BMOM01000053">
    <property type="protein sequence ID" value="GGM21846.1"/>
    <property type="molecule type" value="Genomic_DNA"/>
</dbReference>
<protein>
    <submittedName>
        <fullName evidence="1">Uncharacterized protein</fullName>
    </submittedName>
</protein>
<proteinExistence type="predicted"/>
<dbReference type="InterPro" id="IPR021986">
    <property type="entry name" value="Spherulin4"/>
</dbReference>
<reference evidence="2" key="1">
    <citation type="journal article" date="2019" name="Int. J. Syst. Evol. Microbiol.">
        <title>The Global Catalogue of Microorganisms (GCM) 10K type strain sequencing project: providing services to taxonomists for standard genome sequencing and annotation.</title>
        <authorList>
            <consortium name="The Broad Institute Genomics Platform"/>
            <consortium name="The Broad Institute Genome Sequencing Center for Infectious Disease"/>
            <person name="Wu L."/>
            <person name="Ma J."/>
        </authorList>
    </citation>
    <scope>NUCLEOTIDE SEQUENCE [LARGE SCALE GENOMIC DNA]</scope>
    <source>
        <strain evidence="2">JCM 15443</strain>
    </source>
</reference>
<dbReference type="Pfam" id="PF12138">
    <property type="entry name" value="Spherulin4"/>
    <property type="match status" value="1"/>
</dbReference>
<organism evidence="1 2">
    <name type="scientific">Deinococcus aerophilus</name>
    <dbReference type="NCBI Taxonomy" id="522488"/>
    <lineage>
        <taxon>Bacteria</taxon>
        <taxon>Thermotogati</taxon>
        <taxon>Deinococcota</taxon>
        <taxon>Deinococci</taxon>
        <taxon>Deinococcales</taxon>
        <taxon>Deinococcaceae</taxon>
        <taxon>Deinococcus</taxon>
    </lineage>
</organism>
<dbReference type="PANTHER" id="PTHR35040">
    <property type="match status" value="1"/>
</dbReference>
<gene>
    <name evidence="1" type="ORF">GCM10010841_32140</name>
</gene>
<dbReference type="RefSeq" id="WP_188905369.1">
    <property type="nucleotide sequence ID" value="NZ_BMOM01000053.1"/>
</dbReference>
<comment type="caution">
    <text evidence="1">The sequence shown here is derived from an EMBL/GenBank/DDBJ whole genome shotgun (WGS) entry which is preliminary data.</text>
</comment>
<keyword evidence="2" id="KW-1185">Reference proteome</keyword>